<dbReference type="SUPFAM" id="SSF88723">
    <property type="entry name" value="PIN domain-like"/>
    <property type="match status" value="1"/>
</dbReference>
<dbReference type="PANTHER" id="PTHR39550">
    <property type="entry name" value="SLL0658 PROTEIN"/>
    <property type="match status" value="1"/>
</dbReference>
<name>A0A6S6TJT8_9BACT</name>
<dbReference type="AlphaFoldDB" id="A0A6S6TJT8"/>
<reference evidence="1" key="1">
    <citation type="submission" date="2020-01" db="EMBL/GenBank/DDBJ databases">
        <authorList>
            <person name="Meier V. D."/>
            <person name="Meier V D."/>
        </authorList>
    </citation>
    <scope>NUCLEOTIDE SEQUENCE</scope>
    <source>
        <strain evidence="1">HLG_WM_MAG_04</strain>
    </source>
</reference>
<accession>A0A6S6TJT8</accession>
<proteinExistence type="predicted"/>
<protein>
    <recommendedName>
        <fullName evidence="2">DUF3368 domain-containing protein</fullName>
    </recommendedName>
</protein>
<dbReference type="EMBL" id="CACVAX010000055">
    <property type="protein sequence ID" value="CAA6819624.1"/>
    <property type="molecule type" value="Genomic_DNA"/>
</dbReference>
<dbReference type="PANTHER" id="PTHR39550:SF1">
    <property type="entry name" value="SLL0658 PROTEIN"/>
    <property type="match status" value="1"/>
</dbReference>
<dbReference type="InterPro" id="IPR029060">
    <property type="entry name" value="PIN-like_dom_sf"/>
</dbReference>
<sequence>MKIIISDTTALIILAKTNNLNLLTNFIDKIYIPKAVMNEIQYKNDIVKVLIENSDFIETKEVSNKEILSDIETTNLDLGETEAIALALELGLRLIIDEKTGRKIASQKGVKIIGLLGVLEANFRLGFVSYRELLYILEDLKRVDYRLNFRLEKLFLESLVEKK</sequence>
<dbReference type="Pfam" id="PF11848">
    <property type="entry name" value="DUF3368"/>
    <property type="match status" value="1"/>
</dbReference>
<gene>
    <name evidence="1" type="ORF">HELGO_WM25890</name>
</gene>
<evidence type="ECO:0008006" key="2">
    <source>
        <dbReference type="Google" id="ProtNLM"/>
    </source>
</evidence>
<organism evidence="1">
    <name type="scientific">uncultured Sulfurovum sp</name>
    <dbReference type="NCBI Taxonomy" id="269237"/>
    <lineage>
        <taxon>Bacteria</taxon>
        <taxon>Pseudomonadati</taxon>
        <taxon>Campylobacterota</taxon>
        <taxon>Epsilonproteobacteria</taxon>
        <taxon>Campylobacterales</taxon>
        <taxon>Sulfurovaceae</taxon>
        <taxon>Sulfurovum</taxon>
        <taxon>environmental samples</taxon>
    </lineage>
</organism>
<dbReference type="InterPro" id="IPR021799">
    <property type="entry name" value="PIN-like_prokaryotic"/>
</dbReference>
<evidence type="ECO:0000313" key="1">
    <source>
        <dbReference type="EMBL" id="CAA6819624.1"/>
    </source>
</evidence>